<dbReference type="EMBL" id="WYDN01000006">
    <property type="protein sequence ID" value="NAZ16217.1"/>
    <property type="molecule type" value="Genomic_DNA"/>
</dbReference>
<evidence type="ECO:0000313" key="8">
    <source>
        <dbReference type="Proteomes" id="UP000477543"/>
    </source>
</evidence>
<dbReference type="NCBIfam" id="TIGR00632">
    <property type="entry name" value="vsr"/>
    <property type="match status" value="1"/>
</dbReference>
<reference evidence="7 8" key="1">
    <citation type="submission" date="2020-01" db="EMBL/GenBank/DDBJ databases">
        <title>Glutamicibacter soli M275.</title>
        <authorList>
            <person name="Meng X."/>
        </authorList>
    </citation>
    <scope>NUCLEOTIDE SEQUENCE [LARGE SCALE GENOMIC DNA]</scope>
    <source>
        <strain evidence="7 8">M275</strain>
    </source>
</reference>
<protein>
    <recommendedName>
        <fullName evidence="6">Very short patch repair endonuclease</fullName>
        <ecNumber evidence="6">3.1.-.-</ecNumber>
    </recommendedName>
</protein>
<dbReference type="Pfam" id="PF03852">
    <property type="entry name" value="Vsr"/>
    <property type="match status" value="2"/>
</dbReference>
<keyword evidence="1 6" id="KW-0540">Nuclease</keyword>
<dbReference type="CDD" id="cd00221">
    <property type="entry name" value="Vsr"/>
    <property type="match status" value="1"/>
</dbReference>
<name>A0A6L9G563_9MICC</name>
<dbReference type="Gene3D" id="3.40.960.10">
    <property type="entry name" value="VSR Endonuclease"/>
    <property type="match status" value="1"/>
</dbReference>
<keyword evidence="2 6" id="KW-0255">Endonuclease</keyword>
<evidence type="ECO:0000256" key="6">
    <source>
        <dbReference type="PIRNR" id="PIRNR018267"/>
    </source>
</evidence>
<keyword evidence="4 6" id="KW-0378">Hydrolase</keyword>
<evidence type="ECO:0000256" key="3">
    <source>
        <dbReference type="ARBA" id="ARBA00022763"/>
    </source>
</evidence>
<dbReference type="SUPFAM" id="SSF52980">
    <property type="entry name" value="Restriction endonuclease-like"/>
    <property type="match status" value="2"/>
</dbReference>
<accession>A0A6L9G563</accession>
<dbReference type="AlphaFoldDB" id="A0A6L9G563"/>
<dbReference type="GO" id="GO:0016787">
    <property type="term" value="F:hydrolase activity"/>
    <property type="evidence" value="ECO:0007669"/>
    <property type="project" value="UniProtKB-KW"/>
</dbReference>
<dbReference type="InterPro" id="IPR011335">
    <property type="entry name" value="Restrct_endonuc-II-like"/>
</dbReference>
<dbReference type="EC" id="3.1.-.-" evidence="6"/>
<organism evidence="7 8">
    <name type="scientific">Glutamicibacter soli</name>
    <dbReference type="NCBI Taxonomy" id="453836"/>
    <lineage>
        <taxon>Bacteria</taxon>
        <taxon>Bacillati</taxon>
        <taxon>Actinomycetota</taxon>
        <taxon>Actinomycetes</taxon>
        <taxon>Micrococcales</taxon>
        <taxon>Micrococcaceae</taxon>
        <taxon>Glutamicibacter</taxon>
    </lineage>
</organism>
<evidence type="ECO:0000256" key="5">
    <source>
        <dbReference type="ARBA" id="ARBA00023204"/>
    </source>
</evidence>
<evidence type="ECO:0000256" key="1">
    <source>
        <dbReference type="ARBA" id="ARBA00022722"/>
    </source>
</evidence>
<comment type="similarity">
    <text evidence="6">Belongs to the vsr family.</text>
</comment>
<dbReference type="PIRSF" id="PIRSF018267">
    <property type="entry name" value="VSR_endonuc"/>
    <property type="match status" value="1"/>
</dbReference>
<sequence>MDIMSATQRSYVMSRVHSKDTQPELALRRALHAAGYRFRLYGALPRSQLSALKKEHREIRLRGDRLPGSPDLVFSARNKVIFVNGCFWHGHDCPAGKRQPTSNTEYWFPKLQATIVRDQRNRLELETLGWEALTLWECELKQMDDVLCRAIHFLGAPRNSQKY</sequence>
<dbReference type="GO" id="GO:0006298">
    <property type="term" value="P:mismatch repair"/>
    <property type="evidence" value="ECO:0007669"/>
    <property type="project" value="UniProtKB-UniRule"/>
</dbReference>
<keyword evidence="3 6" id="KW-0227">DNA damage</keyword>
<evidence type="ECO:0000313" key="7">
    <source>
        <dbReference type="EMBL" id="NAZ16217.1"/>
    </source>
</evidence>
<gene>
    <name evidence="7" type="primary">vsr</name>
    <name evidence="7" type="ORF">GT020_09090</name>
</gene>
<comment type="caution">
    <text evidence="7">The sequence shown here is derived from an EMBL/GenBank/DDBJ whole genome shotgun (WGS) entry which is preliminary data.</text>
</comment>
<evidence type="ECO:0000256" key="4">
    <source>
        <dbReference type="ARBA" id="ARBA00022801"/>
    </source>
</evidence>
<dbReference type="Proteomes" id="UP000477543">
    <property type="component" value="Unassembled WGS sequence"/>
</dbReference>
<proteinExistence type="inferred from homology"/>
<dbReference type="GO" id="GO:0004519">
    <property type="term" value="F:endonuclease activity"/>
    <property type="evidence" value="ECO:0007669"/>
    <property type="project" value="UniProtKB-KW"/>
</dbReference>
<dbReference type="InterPro" id="IPR004603">
    <property type="entry name" value="DNA_mismatch_endonuc_vsr"/>
</dbReference>
<comment type="function">
    <text evidence="6">May nick specific sequences that contain T:G mispairs resulting from m5C-deamination.</text>
</comment>
<evidence type="ECO:0000256" key="2">
    <source>
        <dbReference type="ARBA" id="ARBA00022759"/>
    </source>
</evidence>
<keyword evidence="5 6" id="KW-0234">DNA repair</keyword>